<dbReference type="OrthoDB" id="449128at2759"/>
<dbReference type="EMBL" id="AEYH02001098">
    <property type="protein sequence ID" value="KFG52699.1"/>
    <property type="molecule type" value="Genomic_DNA"/>
</dbReference>
<feature type="chain" id="PRO_5001810023" description="Transmembrane protein" evidence="2">
    <location>
        <begin position="23"/>
        <end position="310"/>
    </location>
</feature>
<evidence type="ECO:0000256" key="1">
    <source>
        <dbReference type="SAM" id="MobiDB-lite"/>
    </source>
</evidence>
<comment type="caution">
    <text evidence="3">The sequence shown here is derived from an EMBL/GenBank/DDBJ whole genome shotgun (WGS) entry which is preliminary data.</text>
</comment>
<dbReference type="VEuPathDB" id="ToxoDB:TGFOU_262090"/>
<name>A0A086L7T1_TOXGO</name>
<feature type="compositionally biased region" description="Gly residues" evidence="1">
    <location>
        <begin position="294"/>
        <end position="310"/>
    </location>
</feature>
<feature type="region of interest" description="Disordered" evidence="1">
    <location>
        <begin position="286"/>
        <end position="310"/>
    </location>
</feature>
<reference evidence="3 4" key="1">
    <citation type="submission" date="2014-07" db="EMBL/GenBank/DDBJ databases">
        <authorList>
            <person name="Sibley D."/>
            <person name="Venepally P."/>
            <person name="Karamycheva S."/>
            <person name="Hadjithomas M."/>
            <person name="Khan A."/>
            <person name="Brunk B."/>
            <person name="Roos D."/>
            <person name="Caler E."/>
            <person name="Lorenzi H."/>
        </authorList>
    </citation>
    <scope>NUCLEOTIDE SEQUENCE [LARGE SCALE GENOMIC DNA]</scope>
    <source>
        <strain evidence="3 4">FOU</strain>
    </source>
</reference>
<accession>A0A086L7T1</accession>
<organism evidence="3 4">
    <name type="scientific">Toxoplasma gondii FOU</name>
    <dbReference type="NCBI Taxonomy" id="943167"/>
    <lineage>
        <taxon>Eukaryota</taxon>
        <taxon>Sar</taxon>
        <taxon>Alveolata</taxon>
        <taxon>Apicomplexa</taxon>
        <taxon>Conoidasida</taxon>
        <taxon>Coccidia</taxon>
        <taxon>Eucoccidiorida</taxon>
        <taxon>Eimeriorina</taxon>
        <taxon>Sarcocystidae</taxon>
        <taxon>Toxoplasma</taxon>
    </lineage>
</organism>
<evidence type="ECO:0000313" key="4">
    <source>
        <dbReference type="Proteomes" id="UP000028838"/>
    </source>
</evidence>
<dbReference type="AlphaFoldDB" id="A0A086L7T1"/>
<evidence type="ECO:0000256" key="2">
    <source>
        <dbReference type="SAM" id="SignalP"/>
    </source>
</evidence>
<protein>
    <recommendedName>
        <fullName evidence="5">Transmembrane protein</fullName>
    </recommendedName>
</protein>
<proteinExistence type="predicted"/>
<keyword evidence="2" id="KW-0732">Signal</keyword>
<dbReference type="Proteomes" id="UP000028838">
    <property type="component" value="Unassembled WGS sequence"/>
</dbReference>
<evidence type="ECO:0008006" key="5">
    <source>
        <dbReference type="Google" id="ProtNLM"/>
    </source>
</evidence>
<gene>
    <name evidence="3" type="ORF">TGFOU_262090</name>
</gene>
<evidence type="ECO:0000313" key="3">
    <source>
        <dbReference type="EMBL" id="KFG52699.1"/>
    </source>
</evidence>
<feature type="signal peptide" evidence="2">
    <location>
        <begin position="1"/>
        <end position="22"/>
    </location>
</feature>
<sequence>MLRMKGVIAVAAFAVLLQEVHCQPAQNVQLTNGPVGIAPHQQLSLEKPTFPVAIAQPAQPQLPSVAPTVTAPQPSVSAVPPATSPLTGQLPQGVAFPVTPPVAPTVLSTSFVLPPWIQRIANVAAGMTAFLSSIGIQDLPMVEDCGKAPQMREVMLCVQNIMDGARHIFNTGREIATLNVRVLSGGRRADSALARLKTLVSRPYSKKLMKALGSPMSALFLMQREATPDRQRWLAGSILTLVSDLPIATDIADSATGGFGHVNVVLPRPSRVHRIDRAMKELQQGMDPSAISNGGLGEGSVGDGGLFHDD</sequence>